<name>A0A4U0XHR1_9PEZI</name>
<dbReference type="Proteomes" id="UP000309340">
    <property type="component" value="Unassembled WGS sequence"/>
</dbReference>
<dbReference type="InterPro" id="IPR029069">
    <property type="entry name" value="HotDog_dom_sf"/>
</dbReference>
<proteinExistence type="inferred from homology"/>
<dbReference type="GO" id="GO:0047617">
    <property type="term" value="F:fatty acyl-CoA hydrolase activity"/>
    <property type="evidence" value="ECO:0007669"/>
    <property type="project" value="InterPro"/>
</dbReference>
<dbReference type="InterPro" id="IPR039298">
    <property type="entry name" value="ACOT13"/>
</dbReference>
<dbReference type="STRING" id="329884.A0A4U0XHR1"/>
<sequence length="177" mass="19697">MAEQKHLRLSPEVMAKFEDYSPEERIRAVLAIKAPNDQRFSSKFIEEQCQLRDVKVLSDKHAVVTFAFKVDLYYCNGSGNLHGGAQSSIFDMCTSIAMQAIGKKDFWLNGGVTRVITVTCLRPAPEGEDSLLECEVVQMGRSLALLQGTLKREKDGIIVSTCEHHKAAVPTKPGWKL</sequence>
<gene>
    <name evidence="4" type="ORF">B0A55_03190</name>
</gene>
<keyword evidence="2" id="KW-0378">Hydrolase</keyword>
<dbReference type="PANTHER" id="PTHR21660:SF1">
    <property type="entry name" value="ACYL-COENZYME A THIOESTERASE 13"/>
    <property type="match status" value="1"/>
</dbReference>
<evidence type="ECO:0000256" key="2">
    <source>
        <dbReference type="ARBA" id="ARBA00022801"/>
    </source>
</evidence>
<dbReference type="CDD" id="cd03443">
    <property type="entry name" value="PaaI_thioesterase"/>
    <property type="match status" value="1"/>
</dbReference>
<comment type="similarity">
    <text evidence="1">Belongs to the thioesterase PaaI family.</text>
</comment>
<comment type="caution">
    <text evidence="4">The sequence shown here is derived from an EMBL/GenBank/DDBJ whole genome shotgun (WGS) entry which is preliminary data.</text>
</comment>
<evidence type="ECO:0000313" key="5">
    <source>
        <dbReference type="Proteomes" id="UP000309340"/>
    </source>
</evidence>
<evidence type="ECO:0000259" key="3">
    <source>
        <dbReference type="Pfam" id="PF03061"/>
    </source>
</evidence>
<protein>
    <recommendedName>
        <fullName evidence="3">Thioesterase domain-containing protein</fullName>
    </recommendedName>
</protein>
<keyword evidence="5" id="KW-1185">Reference proteome</keyword>
<dbReference type="InterPro" id="IPR006683">
    <property type="entry name" value="Thioestr_dom"/>
</dbReference>
<feature type="domain" description="Thioesterase" evidence="3">
    <location>
        <begin position="79"/>
        <end position="156"/>
    </location>
</feature>
<accession>A0A4U0XHR1</accession>
<dbReference type="Gene3D" id="3.10.129.10">
    <property type="entry name" value="Hotdog Thioesterase"/>
    <property type="match status" value="1"/>
</dbReference>
<dbReference type="OrthoDB" id="2831072at2759"/>
<dbReference type="SUPFAM" id="SSF54637">
    <property type="entry name" value="Thioesterase/thiol ester dehydrase-isomerase"/>
    <property type="match status" value="1"/>
</dbReference>
<dbReference type="EMBL" id="NAJQ01000185">
    <property type="protein sequence ID" value="TKA75677.1"/>
    <property type="molecule type" value="Genomic_DNA"/>
</dbReference>
<organism evidence="4 5">
    <name type="scientific">Friedmanniomyces simplex</name>
    <dbReference type="NCBI Taxonomy" id="329884"/>
    <lineage>
        <taxon>Eukaryota</taxon>
        <taxon>Fungi</taxon>
        <taxon>Dikarya</taxon>
        <taxon>Ascomycota</taxon>
        <taxon>Pezizomycotina</taxon>
        <taxon>Dothideomycetes</taxon>
        <taxon>Dothideomycetidae</taxon>
        <taxon>Mycosphaerellales</taxon>
        <taxon>Teratosphaeriaceae</taxon>
        <taxon>Friedmanniomyces</taxon>
    </lineage>
</organism>
<dbReference type="PANTHER" id="PTHR21660">
    <property type="entry name" value="THIOESTERASE SUPERFAMILY MEMBER-RELATED"/>
    <property type="match status" value="1"/>
</dbReference>
<dbReference type="AlphaFoldDB" id="A0A4U0XHR1"/>
<reference evidence="4 5" key="1">
    <citation type="submission" date="2017-03" db="EMBL/GenBank/DDBJ databases">
        <title>Genomes of endolithic fungi from Antarctica.</title>
        <authorList>
            <person name="Coleine C."/>
            <person name="Masonjones S."/>
            <person name="Stajich J.E."/>
        </authorList>
    </citation>
    <scope>NUCLEOTIDE SEQUENCE [LARGE SCALE GENOMIC DNA]</scope>
    <source>
        <strain evidence="4 5">CCFEE 5184</strain>
    </source>
</reference>
<evidence type="ECO:0000256" key="1">
    <source>
        <dbReference type="ARBA" id="ARBA00008324"/>
    </source>
</evidence>
<dbReference type="Pfam" id="PF03061">
    <property type="entry name" value="4HBT"/>
    <property type="match status" value="1"/>
</dbReference>
<evidence type="ECO:0000313" key="4">
    <source>
        <dbReference type="EMBL" id="TKA75677.1"/>
    </source>
</evidence>